<keyword evidence="3" id="KW-1185">Reference proteome</keyword>
<proteinExistence type="predicted"/>
<comment type="caution">
    <text evidence="2">The sequence shown here is derived from an EMBL/GenBank/DDBJ whole genome shotgun (WGS) entry which is preliminary data.</text>
</comment>
<accession>A0A8J8NUW9</accession>
<evidence type="ECO:0000313" key="2">
    <source>
        <dbReference type="EMBL" id="TNV80561.1"/>
    </source>
</evidence>
<gene>
    <name evidence="2" type="ORF">FGO68_gene16200</name>
</gene>
<reference evidence="2" key="1">
    <citation type="submission" date="2019-06" db="EMBL/GenBank/DDBJ databases">
        <authorList>
            <person name="Zheng W."/>
        </authorList>
    </citation>
    <scope>NUCLEOTIDE SEQUENCE</scope>
    <source>
        <strain evidence="2">QDHG01</strain>
    </source>
</reference>
<evidence type="ECO:0000256" key="1">
    <source>
        <dbReference type="SAM" id="MobiDB-lite"/>
    </source>
</evidence>
<evidence type="ECO:0000313" key="3">
    <source>
        <dbReference type="Proteomes" id="UP000785679"/>
    </source>
</evidence>
<organism evidence="2 3">
    <name type="scientific">Halteria grandinella</name>
    <dbReference type="NCBI Taxonomy" id="5974"/>
    <lineage>
        <taxon>Eukaryota</taxon>
        <taxon>Sar</taxon>
        <taxon>Alveolata</taxon>
        <taxon>Ciliophora</taxon>
        <taxon>Intramacronucleata</taxon>
        <taxon>Spirotrichea</taxon>
        <taxon>Stichotrichia</taxon>
        <taxon>Sporadotrichida</taxon>
        <taxon>Halteriidae</taxon>
        <taxon>Halteria</taxon>
    </lineage>
</organism>
<name>A0A8J8NUW9_HALGN</name>
<feature type="compositionally biased region" description="Polar residues" evidence="1">
    <location>
        <begin position="257"/>
        <end position="266"/>
    </location>
</feature>
<feature type="compositionally biased region" description="Polar residues" evidence="1">
    <location>
        <begin position="274"/>
        <end position="290"/>
    </location>
</feature>
<dbReference type="Proteomes" id="UP000785679">
    <property type="component" value="Unassembled WGS sequence"/>
</dbReference>
<dbReference type="EMBL" id="RRYP01007347">
    <property type="protein sequence ID" value="TNV80561.1"/>
    <property type="molecule type" value="Genomic_DNA"/>
</dbReference>
<feature type="compositionally biased region" description="Polar residues" evidence="1">
    <location>
        <begin position="201"/>
        <end position="216"/>
    </location>
</feature>
<sequence>MAQQTSVVQSLFNNYQFIMDYKRRPPTVSSSHQVFLSKEDSDFILTMEDLRVTYLQISNERQFSGFHPGIMTTVYNWISALKMVECADSFKKVCLRNQMAIDLLKQLQNRSIEWPFDQPQAHSRLREMMQVAGQQVRESVDETRSSIASQRGSFSMLNEQIKQGLSQTRNSRNAAHSQSIQSSLQSTMHTIRSSQSRHKFSQTQLPTDQSFQNSAVTPRRASQICIGKQKQNYLNALQNKYKSRSASKSFNRDKSECSSVGATSAKSARRKTVTMKQSGQIVSRPTKTPVKNEQWNRVKVNNMLAQVKALQQADPKLFRYFMQEVGSIAREVENLKPKPQNFQIRHEDFVKFQRTQAYNKKVVR</sequence>
<feature type="compositionally biased region" description="Polar residues" evidence="1">
    <location>
        <begin position="162"/>
        <end position="194"/>
    </location>
</feature>
<feature type="region of interest" description="Disordered" evidence="1">
    <location>
        <begin position="162"/>
        <end position="216"/>
    </location>
</feature>
<protein>
    <submittedName>
        <fullName evidence="2">Uncharacterized protein</fullName>
    </submittedName>
</protein>
<feature type="region of interest" description="Disordered" evidence="1">
    <location>
        <begin position="243"/>
        <end position="290"/>
    </location>
</feature>
<dbReference type="AlphaFoldDB" id="A0A8J8NUW9"/>